<name>A0ABR5PS42_9LACO</name>
<evidence type="ECO:0000313" key="2">
    <source>
        <dbReference type="Proteomes" id="UP000051735"/>
    </source>
</evidence>
<dbReference type="NCBIfam" id="NF033837">
    <property type="entry name" value="GarQ_core"/>
    <property type="match status" value="1"/>
</dbReference>
<comment type="caution">
    <text evidence="1">The sequence shown here is derived from an EMBL/GenBank/DDBJ whole genome shotgun (WGS) entry which is preliminary data.</text>
</comment>
<sequence length="170" mass="19116">MNLKSIPVHAQTQTTVATNQKVTTESVTKEQAIKDGQKLTSSQLRSMSQYIRIVNNQYVLQVPEDSGIPKSAVQAEQEVLTVFNRMVKENGAVLISDDSGEDEVSDFPFVSFARRSRKSHKRHKIEIVGYGSNGYCYRDSHGRFHYRVTKNIGQATWDTIVYGWGTTDVG</sequence>
<dbReference type="Proteomes" id="UP000051735">
    <property type="component" value="Unassembled WGS sequence"/>
</dbReference>
<gene>
    <name evidence="1" type="ORF">FC44_GL001395</name>
</gene>
<dbReference type="EMBL" id="AZGN01000005">
    <property type="protein sequence ID" value="KRM34308.1"/>
    <property type="molecule type" value="Genomic_DNA"/>
</dbReference>
<accession>A0ABR5PS42</accession>
<protein>
    <submittedName>
        <fullName evidence="1">Uncharacterized protein</fullName>
    </submittedName>
</protein>
<proteinExistence type="predicted"/>
<evidence type="ECO:0000313" key="1">
    <source>
        <dbReference type="EMBL" id="KRM34308.1"/>
    </source>
</evidence>
<keyword evidence="2" id="KW-1185">Reference proteome</keyword>
<organism evidence="1 2">
    <name type="scientific">Lactobacillus intestinalis DSM 6629</name>
    <dbReference type="NCBI Taxonomy" id="1423761"/>
    <lineage>
        <taxon>Bacteria</taxon>
        <taxon>Bacillati</taxon>
        <taxon>Bacillota</taxon>
        <taxon>Bacilli</taxon>
        <taxon>Lactobacillales</taxon>
        <taxon>Lactobacillaceae</taxon>
        <taxon>Lactobacillus</taxon>
    </lineage>
</organism>
<reference evidence="1 2" key="1">
    <citation type="journal article" date="2015" name="Genome Announc.">
        <title>Expanding the biotechnology potential of lactobacilli through comparative genomics of 213 strains and associated genera.</title>
        <authorList>
            <person name="Sun Z."/>
            <person name="Harris H.M."/>
            <person name="McCann A."/>
            <person name="Guo C."/>
            <person name="Argimon S."/>
            <person name="Zhang W."/>
            <person name="Yang X."/>
            <person name="Jeffery I.B."/>
            <person name="Cooney J.C."/>
            <person name="Kagawa T.F."/>
            <person name="Liu W."/>
            <person name="Song Y."/>
            <person name="Salvetti E."/>
            <person name="Wrobel A."/>
            <person name="Rasinkangas P."/>
            <person name="Parkhill J."/>
            <person name="Rea M.C."/>
            <person name="O'Sullivan O."/>
            <person name="Ritari J."/>
            <person name="Douillard F.P."/>
            <person name="Paul Ross R."/>
            <person name="Yang R."/>
            <person name="Briner A.E."/>
            <person name="Felis G.E."/>
            <person name="de Vos W.M."/>
            <person name="Barrangou R."/>
            <person name="Klaenhammer T.R."/>
            <person name="Caufield P.W."/>
            <person name="Cui Y."/>
            <person name="Zhang H."/>
            <person name="O'Toole P.W."/>
        </authorList>
    </citation>
    <scope>NUCLEOTIDE SEQUENCE [LARGE SCALE GENOMIC DNA]</scope>
    <source>
        <strain evidence="1 2">DSM 6629</strain>
    </source>
</reference>